<feature type="transmembrane region" description="Helical" evidence="1">
    <location>
        <begin position="30"/>
        <end position="48"/>
    </location>
</feature>
<reference evidence="3" key="1">
    <citation type="journal article" date="2014" name="Proc. Natl. Acad. Sci. U.S.A.">
        <title>Extensive sampling of basidiomycete genomes demonstrates inadequacy of the white-rot/brown-rot paradigm for wood decay fungi.</title>
        <authorList>
            <person name="Riley R."/>
            <person name="Salamov A.A."/>
            <person name="Brown D.W."/>
            <person name="Nagy L.G."/>
            <person name="Floudas D."/>
            <person name="Held B.W."/>
            <person name="Levasseur A."/>
            <person name="Lombard V."/>
            <person name="Morin E."/>
            <person name="Otillar R."/>
            <person name="Lindquist E.A."/>
            <person name="Sun H."/>
            <person name="LaButti K.M."/>
            <person name="Schmutz J."/>
            <person name="Jabbour D."/>
            <person name="Luo H."/>
            <person name="Baker S.E."/>
            <person name="Pisabarro A.G."/>
            <person name="Walton J.D."/>
            <person name="Blanchette R.A."/>
            <person name="Henrissat B."/>
            <person name="Martin F."/>
            <person name="Cullen D."/>
            <person name="Hibbett D.S."/>
            <person name="Grigoriev I.V."/>
        </authorList>
    </citation>
    <scope>NUCLEOTIDE SEQUENCE [LARGE SCALE GENOMIC DNA]</scope>
    <source>
        <strain evidence="3">FD-172 SS1</strain>
    </source>
</reference>
<name>A0A067MIA4_BOTB1</name>
<organism evidence="2 3">
    <name type="scientific">Botryobasidium botryosum (strain FD-172 SS1)</name>
    <dbReference type="NCBI Taxonomy" id="930990"/>
    <lineage>
        <taxon>Eukaryota</taxon>
        <taxon>Fungi</taxon>
        <taxon>Dikarya</taxon>
        <taxon>Basidiomycota</taxon>
        <taxon>Agaricomycotina</taxon>
        <taxon>Agaricomycetes</taxon>
        <taxon>Cantharellales</taxon>
        <taxon>Botryobasidiaceae</taxon>
        <taxon>Botryobasidium</taxon>
    </lineage>
</organism>
<proteinExistence type="predicted"/>
<keyword evidence="1" id="KW-0472">Membrane</keyword>
<keyword evidence="1" id="KW-1133">Transmembrane helix</keyword>
<sequence length="52" mass="5644">MEQVTCPPTNFAPFAVQGGSTSTYECECPVFAWIACYLTTVCISILLAHTRA</sequence>
<dbReference type="Proteomes" id="UP000027195">
    <property type="component" value="Unassembled WGS sequence"/>
</dbReference>
<accession>A0A067MIA4</accession>
<dbReference type="InParanoid" id="A0A067MIA4"/>
<protein>
    <submittedName>
        <fullName evidence="2">Uncharacterized protein</fullName>
    </submittedName>
</protein>
<evidence type="ECO:0000256" key="1">
    <source>
        <dbReference type="SAM" id="Phobius"/>
    </source>
</evidence>
<evidence type="ECO:0000313" key="2">
    <source>
        <dbReference type="EMBL" id="KDQ11286.1"/>
    </source>
</evidence>
<evidence type="ECO:0000313" key="3">
    <source>
        <dbReference type="Proteomes" id="UP000027195"/>
    </source>
</evidence>
<keyword evidence="3" id="KW-1185">Reference proteome</keyword>
<keyword evidence="1" id="KW-0812">Transmembrane</keyword>
<dbReference type="AlphaFoldDB" id="A0A067MIA4"/>
<dbReference type="HOGENOM" id="CLU_3092880_0_0_1"/>
<gene>
    <name evidence="2" type="ORF">BOTBODRAFT_136039</name>
</gene>
<feature type="non-terminal residue" evidence="2">
    <location>
        <position position="52"/>
    </location>
</feature>
<dbReference type="EMBL" id="KL198060">
    <property type="protein sequence ID" value="KDQ11286.1"/>
    <property type="molecule type" value="Genomic_DNA"/>
</dbReference>